<gene>
    <name evidence="3" type="ORF">OS493_029563</name>
</gene>
<dbReference type="EMBL" id="MU825426">
    <property type="protein sequence ID" value="KAJ7389679.1"/>
    <property type="molecule type" value="Genomic_DNA"/>
</dbReference>
<feature type="compositionally biased region" description="Polar residues" evidence="1">
    <location>
        <begin position="346"/>
        <end position="359"/>
    </location>
</feature>
<feature type="compositionally biased region" description="Polar residues" evidence="1">
    <location>
        <begin position="552"/>
        <end position="564"/>
    </location>
</feature>
<feature type="chain" id="PRO_5040723840" evidence="2">
    <location>
        <begin position="33"/>
        <end position="623"/>
    </location>
</feature>
<dbReference type="Proteomes" id="UP001163046">
    <property type="component" value="Unassembled WGS sequence"/>
</dbReference>
<feature type="region of interest" description="Disordered" evidence="1">
    <location>
        <begin position="546"/>
        <end position="569"/>
    </location>
</feature>
<sequence>MVNSASIMKKKKVFIGILVYLLILNSISEVTGSPIIDSQESLADKSLDERTPTGFNNPSVRRTASGDKITDVDITPYESAISNVRSSKSSSVHNQEDVDRSTDGRKTAPTMHEAFKSMKLTANSWRDKKQTGNGDVSFLAREALKRGRDVASKQATNTAAHNPQETTTDNMNKLLEMAMPWKRPEDTGTILDASSSEAMEHSFGDDPVEPNIDTPSVYEQPSSKKVDDKFVSVTGEPYATEPGTPPNLANHALEGTADHPPASETQTANSAGLPTIESAEYDVNTKLDSADSPTADESQGIPQEDMSTAEDNVLDPPESSGISSADGDVSFLAREALKRGRDVASKQATNTEAHNPQETTTDDMNKELVMAMPWKRKNGGHPEDRGTILDTFSSEAKEHSSGDDPVEPNSDTDSVYEQPSSEQVDDKFVLQSHRPSLVTGVPYATEPGTPPNLTNHALEGTADHPPASDTQTENSAGLSTTDSAEYDVNMNLDSADSPTADESQGIPQKDMSTAEDNVLDPPESSGIFSADEDVSFLAREALKRGRDVASKQAKNTAARNPQETTTDDMNKVLEMAMPWKRPEYTGKILDASSSESMEHSFGDDPVEPNSDTPSVYNHQSSGR</sequence>
<organism evidence="3 4">
    <name type="scientific">Desmophyllum pertusum</name>
    <dbReference type="NCBI Taxonomy" id="174260"/>
    <lineage>
        <taxon>Eukaryota</taxon>
        <taxon>Metazoa</taxon>
        <taxon>Cnidaria</taxon>
        <taxon>Anthozoa</taxon>
        <taxon>Hexacorallia</taxon>
        <taxon>Scleractinia</taxon>
        <taxon>Caryophylliina</taxon>
        <taxon>Caryophylliidae</taxon>
        <taxon>Desmophyllum</taxon>
    </lineage>
</organism>
<feature type="region of interest" description="Disordered" evidence="1">
    <location>
        <begin position="590"/>
        <end position="623"/>
    </location>
</feature>
<feature type="compositionally biased region" description="Polar residues" evidence="1">
    <location>
        <begin position="409"/>
        <end position="422"/>
    </location>
</feature>
<evidence type="ECO:0000313" key="3">
    <source>
        <dbReference type="EMBL" id="KAJ7389679.1"/>
    </source>
</evidence>
<name>A0A9X0A121_9CNID</name>
<feature type="compositionally biased region" description="Polar residues" evidence="1">
    <location>
        <begin position="291"/>
        <end position="310"/>
    </location>
</feature>
<feature type="compositionally biased region" description="Low complexity" evidence="1">
    <location>
        <begin position="82"/>
        <end position="91"/>
    </location>
</feature>
<protein>
    <submittedName>
        <fullName evidence="3">Uncharacterized protein</fullName>
    </submittedName>
</protein>
<evidence type="ECO:0000256" key="2">
    <source>
        <dbReference type="SAM" id="SignalP"/>
    </source>
</evidence>
<feature type="compositionally biased region" description="Polar residues" evidence="1">
    <location>
        <begin position="468"/>
        <end position="483"/>
    </location>
</feature>
<feature type="region of interest" description="Disordered" evidence="1">
    <location>
        <begin position="47"/>
        <end position="66"/>
    </location>
</feature>
<feature type="region of interest" description="Disordered" evidence="1">
    <location>
        <begin position="196"/>
        <end position="269"/>
    </location>
</feature>
<comment type="caution">
    <text evidence="3">The sequence shown here is derived from an EMBL/GenBank/DDBJ whole genome shotgun (WGS) entry which is preliminary data.</text>
</comment>
<feature type="region of interest" description="Disordered" evidence="1">
    <location>
        <begin position="287"/>
        <end position="531"/>
    </location>
</feature>
<keyword evidence="2" id="KW-0732">Signal</keyword>
<proteinExistence type="predicted"/>
<accession>A0A9X0A121</accession>
<feature type="region of interest" description="Disordered" evidence="1">
    <location>
        <begin position="82"/>
        <end position="109"/>
    </location>
</feature>
<feature type="compositionally biased region" description="Polar residues" evidence="1">
    <location>
        <begin position="53"/>
        <end position="62"/>
    </location>
</feature>
<keyword evidence="4" id="KW-1185">Reference proteome</keyword>
<feature type="compositionally biased region" description="Basic and acidic residues" evidence="1">
    <location>
        <begin position="94"/>
        <end position="106"/>
    </location>
</feature>
<feature type="compositionally biased region" description="Polar residues" evidence="1">
    <location>
        <begin position="491"/>
        <end position="515"/>
    </location>
</feature>
<feature type="compositionally biased region" description="Basic and acidic residues" evidence="1">
    <location>
        <begin position="335"/>
        <end position="344"/>
    </location>
</feature>
<evidence type="ECO:0000313" key="4">
    <source>
        <dbReference type="Proteomes" id="UP001163046"/>
    </source>
</evidence>
<feature type="compositionally biased region" description="Polar residues" evidence="1">
    <location>
        <begin position="609"/>
        <end position="623"/>
    </location>
</feature>
<reference evidence="3" key="1">
    <citation type="submission" date="2023-01" db="EMBL/GenBank/DDBJ databases">
        <title>Genome assembly of the deep-sea coral Lophelia pertusa.</title>
        <authorList>
            <person name="Herrera S."/>
            <person name="Cordes E."/>
        </authorList>
    </citation>
    <scope>NUCLEOTIDE SEQUENCE</scope>
    <source>
        <strain evidence="3">USNM1676648</strain>
        <tissue evidence="3">Polyp</tissue>
    </source>
</reference>
<dbReference type="AlphaFoldDB" id="A0A9X0A121"/>
<feature type="signal peptide" evidence="2">
    <location>
        <begin position="1"/>
        <end position="32"/>
    </location>
</feature>
<evidence type="ECO:0000256" key="1">
    <source>
        <dbReference type="SAM" id="MobiDB-lite"/>
    </source>
</evidence>